<dbReference type="Proteomes" id="UP000193570">
    <property type="component" value="Unassembled WGS sequence"/>
</dbReference>
<dbReference type="InterPro" id="IPR027417">
    <property type="entry name" value="P-loop_NTPase"/>
</dbReference>
<dbReference type="EMBL" id="FWFK01000001">
    <property type="protein sequence ID" value="SLN09817.1"/>
    <property type="molecule type" value="Genomic_DNA"/>
</dbReference>
<dbReference type="AlphaFoldDB" id="A0A1X6Y3I3"/>
<evidence type="ECO:0008006" key="3">
    <source>
        <dbReference type="Google" id="ProtNLM"/>
    </source>
</evidence>
<evidence type="ECO:0000313" key="2">
    <source>
        <dbReference type="Proteomes" id="UP000193570"/>
    </source>
</evidence>
<protein>
    <recommendedName>
        <fullName evidence="3">Sulfotransferase family protein</fullName>
    </recommendedName>
</protein>
<evidence type="ECO:0000313" key="1">
    <source>
        <dbReference type="EMBL" id="SLN09817.1"/>
    </source>
</evidence>
<proteinExistence type="predicted"/>
<reference evidence="1 2" key="1">
    <citation type="submission" date="2017-03" db="EMBL/GenBank/DDBJ databases">
        <authorList>
            <person name="Afonso C.L."/>
            <person name="Miller P.J."/>
            <person name="Scott M.A."/>
            <person name="Spackman E."/>
            <person name="Goraichik I."/>
            <person name="Dimitrov K.M."/>
            <person name="Suarez D.L."/>
            <person name="Swayne D.E."/>
        </authorList>
    </citation>
    <scope>NUCLEOTIDE SEQUENCE [LARGE SCALE GENOMIC DNA]</scope>
    <source>
        <strain evidence="1 2">CECT 8625</strain>
    </source>
</reference>
<sequence length="297" mass="33500">MVPKGWRVKYLHRRKLFFLHVPKCAGMSLRSALTIPGETDFGPLADDLGLSPEEAERVTERGNGFDHPVLGRIHPAHLPLAAIRSELPRTWRALSEARPFAVVRAPRDRFVSALMQRLKEFRDAGAISADDPLVRREASAVCDWLSARDRFTDIEFVHFTRQVDYVDTPDGTRLCTVFPVEDMRALVDWIEAESGLTIEVAHTHSRRQPTRWSKSLQPAARFVGRRLLPRPVKAALHPLWMNSAAFTDAAQSYRDVDFGPDVEAFIADYYAADARLHSEALRRRPTPAATARASVQT</sequence>
<gene>
    <name evidence="1" type="ORF">ROJ8625_00104</name>
</gene>
<organism evidence="1 2">
    <name type="scientific">Roseivivax jejudonensis</name>
    <dbReference type="NCBI Taxonomy" id="1529041"/>
    <lineage>
        <taxon>Bacteria</taxon>
        <taxon>Pseudomonadati</taxon>
        <taxon>Pseudomonadota</taxon>
        <taxon>Alphaproteobacteria</taxon>
        <taxon>Rhodobacterales</taxon>
        <taxon>Roseobacteraceae</taxon>
        <taxon>Roseivivax</taxon>
    </lineage>
</organism>
<name>A0A1X6Y3I3_9RHOB</name>
<dbReference type="SUPFAM" id="SSF52540">
    <property type="entry name" value="P-loop containing nucleoside triphosphate hydrolases"/>
    <property type="match status" value="1"/>
</dbReference>
<accession>A0A1X6Y3I3</accession>
<keyword evidence="2" id="KW-1185">Reference proteome</keyword>